<proteinExistence type="predicted"/>
<protein>
    <submittedName>
        <fullName evidence="1">Uncharacterized protein</fullName>
    </submittedName>
</protein>
<sequence>MPAVDQHIRFSSSSFYGTRQGMRTAQLSAPLDAMNARSFDQGSRVLFWTADGSMMSGTVERTISQGDGYATVVIRVDGGKETATFPYDPPFFIQHELTNFTDPELTFSFQSVSLRGMSDGSSVKRGLRIAIEHVQTTGTPSARGENQLRESALCDDSPTSIVVDSVLSYFDRFAGHTSQASLQRKVWGSSQVTHGTADGDESKRHCWNVKDTSHNISKMPQNWRN</sequence>
<organism evidence="1 2">
    <name type="scientific">Artomyces pyxidatus</name>
    <dbReference type="NCBI Taxonomy" id="48021"/>
    <lineage>
        <taxon>Eukaryota</taxon>
        <taxon>Fungi</taxon>
        <taxon>Dikarya</taxon>
        <taxon>Basidiomycota</taxon>
        <taxon>Agaricomycotina</taxon>
        <taxon>Agaricomycetes</taxon>
        <taxon>Russulales</taxon>
        <taxon>Auriscalpiaceae</taxon>
        <taxon>Artomyces</taxon>
    </lineage>
</organism>
<reference evidence="1" key="2">
    <citation type="journal article" date="2022" name="New Phytol.">
        <title>Evolutionary transition to the ectomycorrhizal habit in the genomes of a hyperdiverse lineage of mushroom-forming fungi.</title>
        <authorList>
            <person name="Looney B."/>
            <person name="Miyauchi S."/>
            <person name="Morin E."/>
            <person name="Drula E."/>
            <person name="Courty P.E."/>
            <person name="Kohler A."/>
            <person name="Kuo A."/>
            <person name="LaButti K."/>
            <person name="Pangilinan J."/>
            <person name="Lipzen A."/>
            <person name="Riley R."/>
            <person name="Andreopoulos W."/>
            <person name="He G."/>
            <person name="Johnson J."/>
            <person name="Nolan M."/>
            <person name="Tritt A."/>
            <person name="Barry K.W."/>
            <person name="Grigoriev I.V."/>
            <person name="Nagy L.G."/>
            <person name="Hibbett D."/>
            <person name="Henrissat B."/>
            <person name="Matheny P.B."/>
            <person name="Labbe J."/>
            <person name="Martin F.M."/>
        </authorList>
    </citation>
    <scope>NUCLEOTIDE SEQUENCE</scope>
    <source>
        <strain evidence="1">HHB10654</strain>
    </source>
</reference>
<dbReference type="EMBL" id="MU277197">
    <property type="protein sequence ID" value="KAI0064813.1"/>
    <property type="molecule type" value="Genomic_DNA"/>
</dbReference>
<keyword evidence="2" id="KW-1185">Reference proteome</keyword>
<evidence type="ECO:0000313" key="1">
    <source>
        <dbReference type="EMBL" id="KAI0064813.1"/>
    </source>
</evidence>
<comment type="caution">
    <text evidence="1">The sequence shown here is derived from an EMBL/GenBank/DDBJ whole genome shotgun (WGS) entry which is preliminary data.</text>
</comment>
<evidence type="ECO:0000313" key="2">
    <source>
        <dbReference type="Proteomes" id="UP000814140"/>
    </source>
</evidence>
<reference evidence="1" key="1">
    <citation type="submission" date="2021-03" db="EMBL/GenBank/DDBJ databases">
        <authorList>
            <consortium name="DOE Joint Genome Institute"/>
            <person name="Ahrendt S."/>
            <person name="Looney B.P."/>
            <person name="Miyauchi S."/>
            <person name="Morin E."/>
            <person name="Drula E."/>
            <person name="Courty P.E."/>
            <person name="Chicoki N."/>
            <person name="Fauchery L."/>
            <person name="Kohler A."/>
            <person name="Kuo A."/>
            <person name="Labutti K."/>
            <person name="Pangilinan J."/>
            <person name="Lipzen A."/>
            <person name="Riley R."/>
            <person name="Andreopoulos W."/>
            <person name="He G."/>
            <person name="Johnson J."/>
            <person name="Barry K.W."/>
            <person name="Grigoriev I.V."/>
            <person name="Nagy L."/>
            <person name="Hibbett D."/>
            <person name="Henrissat B."/>
            <person name="Matheny P.B."/>
            <person name="Labbe J."/>
            <person name="Martin F."/>
        </authorList>
    </citation>
    <scope>NUCLEOTIDE SEQUENCE</scope>
    <source>
        <strain evidence="1">HHB10654</strain>
    </source>
</reference>
<name>A0ACB8T7Q6_9AGAM</name>
<accession>A0ACB8T7Q6</accession>
<dbReference type="Proteomes" id="UP000814140">
    <property type="component" value="Unassembled WGS sequence"/>
</dbReference>
<gene>
    <name evidence="1" type="ORF">BV25DRAFT_1836662</name>
</gene>